<protein>
    <submittedName>
        <fullName evidence="2">Amidohydrolase family protein</fullName>
    </submittedName>
</protein>
<proteinExistence type="predicted"/>
<dbReference type="Proteomes" id="UP000323732">
    <property type="component" value="Unassembled WGS sequence"/>
</dbReference>
<gene>
    <name evidence="2" type="ORF">FZD47_17390</name>
</gene>
<dbReference type="Gene3D" id="3.20.20.140">
    <property type="entry name" value="Metal-dependent hydrolases"/>
    <property type="match status" value="2"/>
</dbReference>
<feature type="domain" description="Amidohydrolase-related" evidence="1">
    <location>
        <begin position="316"/>
        <end position="417"/>
    </location>
</feature>
<dbReference type="InterPro" id="IPR011059">
    <property type="entry name" value="Metal-dep_hydrolase_composite"/>
</dbReference>
<dbReference type="PANTHER" id="PTHR43135">
    <property type="entry name" value="ALPHA-D-RIBOSE 1-METHYLPHOSPHONATE 5-TRIPHOSPHATE DIPHOSPHATASE"/>
    <property type="match status" value="1"/>
</dbReference>
<dbReference type="Gene3D" id="2.30.40.10">
    <property type="entry name" value="Urease, subunit C, domain 1"/>
    <property type="match status" value="2"/>
</dbReference>
<comment type="caution">
    <text evidence="2">The sequence shown here is derived from an EMBL/GenBank/DDBJ whole genome shotgun (WGS) entry which is preliminary data.</text>
</comment>
<name>A0A5D4SFH8_9BACI</name>
<dbReference type="Pfam" id="PF01979">
    <property type="entry name" value="Amidohydro_1"/>
    <property type="match status" value="1"/>
</dbReference>
<dbReference type="InterPro" id="IPR006680">
    <property type="entry name" value="Amidohydro-rel"/>
</dbReference>
<organism evidence="2 3">
    <name type="scientific">Bacillus infantis</name>
    <dbReference type="NCBI Taxonomy" id="324767"/>
    <lineage>
        <taxon>Bacteria</taxon>
        <taxon>Bacillati</taxon>
        <taxon>Bacillota</taxon>
        <taxon>Bacilli</taxon>
        <taxon>Bacillales</taxon>
        <taxon>Bacillaceae</taxon>
        <taxon>Bacillus</taxon>
    </lineage>
</organism>
<dbReference type="GO" id="GO:0016810">
    <property type="term" value="F:hydrolase activity, acting on carbon-nitrogen (but not peptide) bonds"/>
    <property type="evidence" value="ECO:0007669"/>
    <property type="project" value="InterPro"/>
</dbReference>
<dbReference type="RefSeq" id="WP_148950377.1">
    <property type="nucleotide sequence ID" value="NZ_JAWPEO010000013.1"/>
</dbReference>
<dbReference type="AlphaFoldDB" id="A0A5D4SFH8"/>
<keyword evidence="2" id="KW-0378">Hydrolase</keyword>
<evidence type="ECO:0000259" key="1">
    <source>
        <dbReference type="Pfam" id="PF01979"/>
    </source>
</evidence>
<dbReference type="InterPro" id="IPR051781">
    <property type="entry name" value="Metallo-dep_Hydrolase"/>
</dbReference>
<dbReference type="PANTHER" id="PTHR43135:SF3">
    <property type="entry name" value="ALPHA-D-RIBOSE 1-METHYLPHOSPHONATE 5-TRIPHOSPHATE DIPHOSPHATASE"/>
    <property type="match status" value="1"/>
</dbReference>
<evidence type="ECO:0000313" key="3">
    <source>
        <dbReference type="Proteomes" id="UP000323732"/>
    </source>
</evidence>
<dbReference type="EMBL" id="VTES01000005">
    <property type="protein sequence ID" value="TYS61869.1"/>
    <property type="molecule type" value="Genomic_DNA"/>
</dbReference>
<dbReference type="SUPFAM" id="SSF51338">
    <property type="entry name" value="Composite domain of metallo-dependent hydrolases"/>
    <property type="match status" value="1"/>
</dbReference>
<dbReference type="InterPro" id="IPR032466">
    <property type="entry name" value="Metal_Hydrolase"/>
</dbReference>
<dbReference type="SUPFAM" id="SSF51556">
    <property type="entry name" value="Metallo-dependent hydrolases"/>
    <property type="match status" value="1"/>
</dbReference>
<accession>A0A5D4SFH8</accession>
<evidence type="ECO:0000313" key="2">
    <source>
        <dbReference type="EMBL" id="TYS61869.1"/>
    </source>
</evidence>
<sequence>MKDNSKLLLYNANLIEVISGTVKKASIFISHGYIDEVFYDKEPLNGEVPPDVKRINGEGKWIIPGLIDMHVHIKEGFAPFFTASGVTAVRNTGGNVLELADLIKASTDAPTPRVYSADRVIDGPPGLWGETSPWNVNIEDSQTARQEVNRQIEAGADFVKVYGWLSKEMMESVCQEARSHGKEVSCDLIYSFHINAVEAGRIGIKWNEHASGVLQAMYPQWSMGADQSTWDAINWLEPDFEKINTVCRQLIDFDVKICPTMTLFDGMDRGAEYWKPLNEVTSRILESKALTGQWQTLSQYEEALKSLGVQHQINKAIAKAYFDLGGTVVAGTDTPAGIWTFPGMALHRELELFVEAGFSEIDAIRSATCTAAEAINQSDLGVIRAGARADMVILNQNPLADIRHTKDIYSVIKGGKIFTQSEILDKVPDEESASKRAEEFIKDFNLLLQ</sequence>
<reference evidence="2 3" key="1">
    <citation type="submission" date="2019-08" db="EMBL/GenBank/DDBJ databases">
        <title>Bacillus genomes from the desert of Cuatro Cienegas, Coahuila.</title>
        <authorList>
            <person name="Olmedo-Alvarez G."/>
        </authorList>
    </citation>
    <scope>NUCLEOTIDE SEQUENCE [LARGE SCALE GENOMIC DNA]</scope>
    <source>
        <strain evidence="2 3">CH37_1T</strain>
    </source>
</reference>